<evidence type="ECO:0000313" key="14">
    <source>
        <dbReference type="Ensembl" id="ENSSFOP00015025402.2"/>
    </source>
</evidence>
<evidence type="ECO:0000256" key="12">
    <source>
        <dbReference type="SAM" id="SignalP"/>
    </source>
</evidence>
<dbReference type="GO" id="GO:0030368">
    <property type="term" value="F:interleukin-17 receptor activity"/>
    <property type="evidence" value="ECO:0007669"/>
    <property type="project" value="InterPro"/>
</dbReference>
<keyword evidence="10" id="KW-0395">Inflammatory response</keyword>
<keyword evidence="15" id="KW-1185">Reference proteome</keyword>
<evidence type="ECO:0000256" key="7">
    <source>
        <dbReference type="ARBA" id="ARBA00023136"/>
    </source>
</evidence>
<dbReference type="Proteomes" id="UP000694397">
    <property type="component" value="Chromosome 2"/>
</dbReference>
<keyword evidence="8" id="KW-0675">Receptor</keyword>
<evidence type="ECO:0000256" key="11">
    <source>
        <dbReference type="SAM" id="Phobius"/>
    </source>
</evidence>
<gene>
    <name evidence="14" type="primary">wu:fl23c11</name>
</gene>
<keyword evidence="7 11" id="KW-0472">Membrane</keyword>
<dbReference type="GeneTree" id="ENSGT00940000168503"/>
<dbReference type="Pfam" id="PF15037">
    <property type="entry name" value="IL17_R_N"/>
    <property type="match status" value="1"/>
</dbReference>
<feature type="chain" id="PRO_5034830372" evidence="12">
    <location>
        <begin position="31"/>
        <end position="679"/>
    </location>
</feature>
<dbReference type="Ensembl" id="ENSSFOT00015025683.2">
    <property type="protein sequence ID" value="ENSSFOP00015025402.2"/>
    <property type="gene ID" value="ENSSFOG00015016346.2"/>
</dbReference>
<dbReference type="PROSITE" id="PS51534">
    <property type="entry name" value="SEFIR"/>
    <property type="match status" value="1"/>
</dbReference>
<evidence type="ECO:0000256" key="3">
    <source>
        <dbReference type="ARBA" id="ARBA00022475"/>
    </source>
</evidence>
<dbReference type="Pfam" id="PF08357">
    <property type="entry name" value="SEFIR"/>
    <property type="match status" value="1"/>
</dbReference>
<reference evidence="14" key="2">
    <citation type="submission" date="2025-08" db="UniProtKB">
        <authorList>
            <consortium name="Ensembl"/>
        </authorList>
    </citation>
    <scope>IDENTIFICATION</scope>
</reference>
<evidence type="ECO:0000256" key="6">
    <source>
        <dbReference type="ARBA" id="ARBA00022989"/>
    </source>
</evidence>
<feature type="domain" description="SEFIR" evidence="13">
    <location>
        <begin position="448"/>
        <end position="614"/>
    </location>
</feature>
<name>A0A8C9S6J5_SCLFO</name>
<dbReference type="InterPro" id="IPR039465">
    <property type="entry name" value="IL-17_rcpt-like"/>
</dbReference>
<keyword evidence="4 11" id="KW-0812">Transmembrane</keyword>
<keyword evidence="6 11" id="KW-1133">Transmembrane helix</keyword>
<reference evidence="14 15" key="1">
    <citation type="submission" date="2019-04" db="EMBL/GenBank/DDBJ databases">
        <authorList>
            <consortium name="Wellcome Sanger Institute Data Sharing"/>
        </authorList>
    </citation>
    <scope>NUCLEOTIDE SEQUENCE [LARGE SCALE GENOMIC DNA]</scope>
</reference>
<evidence type="ECO:0000256" key="1">
    <source>
        <dbReference type="ARBA" id="ARBA00004162"/>
    </source>
</evidence>
<evidence type="ECO:0000259" key="13">
    <source>
        <dbReference type="PROSITE" id="PS51534"/>
    </source>
</evidence>
<proteinExistence type="predicted"/>
<dbReference type="OrthoDB" id="10045365at2759"/>
<feature type="transmembrane region" description="Helical" evidence="11">
    <location>
        <begin position="417"/>
        <end position="438"/>
    </location>
</feature>
<dbReference type="Gene3D" id="3.40.50.11530">
    <property type="match status" value="1"/>
</dbReference>
<dbReference type="GO" id="GO:0005886">
    <property type="term" value="C:plasma membrane"/>
    <property type="evidence" value="ECO:0007669"/>
    <property type="project" value="UniProtKB-SubCell"/>
</dbReference>
<dbReference type="GO" id="GO:0006954">
    <property type="term" value="P:inflammatory response"/>
    <property type="evidence" value="ECO:0007669"/>
    <property type="project" value="UniProtKB-KW"/>
</dbReference>
<protein>
    <submittedName>
        <fullName evidence="14">Interleukin-17 receptor C-like</fullName>
    </submittedName>
</protein>
<comment type="subcellular location">
    <subcellularLocation>
        <location evidence="1">Cell membrane</location>
        <topology evidence="1">Single-pass membrane protein</topology>
    </subcellularLocation>
    <subcellularLocation>
        <location evidence="2">Membrane</location>
        <topology evidence="2">Single-pass type I membrane protein</topology>
    </subcellularLocation>
</comment>
<organism evidence="14 15">
    <name type="scientific">Scleropages formosus</name>
    <name type="common">Asian bonytongue</name>
    <name type="synonym">Osteoglossum formosum</name>
    <dbReference type="NCBI Taxonomy" id="113540"/>
    <lineage>
        <taxon>Eukaryota</taxon>
        <taxon>Metazoa</taxon>
        <taxon>Chordata</taxon>
        <taxon>Craniata</taxon>
        <taxon>Vertebrata</taxon>
        <taxon>Euteleostomi</taxon>
        <taxon>Actinopterygii</taxon>
        <taxon>Neopterygii</taxon>
        <taxon>Teleostei</taxon>
        <taxon>Osteoglossocephala</taxon>
        <taxon>Osteoglossomorpha</taxon>
        <taxon>Osteoglossiformes</taxon>
        <taxon>Osteoglossidae</taxon>
        <taxon>Scleropages</taxon>
    </lineage>
</organism>
<evidence type="ECO:0000313" key="15">
    <source>
        <dbReference type="Proteomes" id="UP000694397"/>
    </source>
</evidence>
<sequence>MRGGRLGGRMENLWLLGAILLLVDPSPGDTAQLEQIECEQDPQLTCAQDLTDCTVKDGEQPRPDADPVQLDNLEVKALLCCWGSKYCTPCLSIKTYFTVPEESADHGNDGSTAAMDSESRDRISGENMIPYVTEASVTVCYTPANAMSVCKVLEFTVPPVGVEDQDKPEVWLSLVVSDKLAFGSHVFVSARPLNRSITIPSVQEVCKSSLSKIVNMCDVPRLHAVIDHEKGVARLELDSKARNHSFLACLKYNEKGDCRFQTLKHTENISIPLPSVTPCLCVQAKWMKPDALRVESCPFKNSREFLINIWKNTNLSVEVVRTTRDHTALSWRLEAPCRVEADVWLCKRRIDAPMSNCEEVQGTRTQLRNKTNYREHWGKGEFVSIVPHPGLCVVAKVWGMSAELDHKCPFAADRKRWSLTVFVSVVLLCLVILMSCVLSNSIKRNLQGGHVVLLYPPDPEEALPGLICWLGSWLSTAGFSVSGDLWSRADVCSLGPVPWLHSQLERQRRCGGKVVLVLTRTAMQHAEDWALAIENCHTTHGKAAPRCSPYSDVFTAALGCILSDCQQGHAGERFALVQFESLPALPLQSKQPLPEPFRGLTLYSLPCRSSDLVAELLATRSGAKSWAVGLQAGLWARMLGPQGHRGIRAHRLSGLSLDSAVSVLGSLQETDPLQPSASP</sequence>
<dbReference type="InterPro" id="IPR027841">
    <property type="entry name" value="IL-17_rcpt_C/E_N"/>
</dbReference>
<evidence type="ECO:0000256" key="2">
    <source>
        <dbReference type="ARBA" id="ARBA00004479"/>
    </source>
</evidence>
<feature type="signal peptide" evidence="12">
    <location>
        <begin position="1"/>
        <end position="30"/>
    </location>
</feature>
<dbReference type="PANTHER" id="PTHR15583">
    <property type="entry name" value="INTERLEUKIN-17 RECEPTOR"/>
    <property type="match status" value="1"/>
</dbReference>
<dbReference type="PANTHER" id="PTHR15583:SF12">
    <property type="entry name" value="INTERLEUKIN-17 RECEPTOR C"/>
    <property type="match status" value="1"/>
</dbReference>
<evidence type="ECO:0000256" key="8">
    <source>
        <dbReference type="ARBA" id="ARBA00023170"/>
    </source>
</evidence>
<accession>A0A8C9S6J5</accession>
<evidence type="ECO:0000256" key="9">
    <source>
        <dbReference type="ARBA" id="ARBA00023180"/>
    </source>
</evidence>
<evidence type="ECO:0000256" key="10">
    <source>
        <dbReference type="ARBA" id="ARBA00023198"/>
    </source>
</evidence>
<keyword evidence="5 12" id="KW-0732">Signal</keyword>
<keyword evidence="9" id="KW-0325">Glycoprotein</keyword>
<evidence type="ECO:0000256" key="5">
    <source>
        <dbReference type="ARBA" id="ARBA00022729"/>
    </source>
</evidence>
<dbReference type="AlphaFoldDB" id="A0A8C9S6J5"/>
<dbReference type="InterPro" id="IPR013568">
    <property type="entry name" value="SEFIR_dom"/>
</dbReference>
<reference evidence="14" key="3">
    <citation type="submission" date="2025-09" db="UniProtKB">
        <authorList>
            <consortium name="Ensembl"/>
        </authorList>
    </citation>
    <scope>IDENTIFICATION</scope>
</reference>
<keyword evidence="3" id="KW-1003">Cell membrane</keyword>
<evidence type="ECO:0000256" key="4">
    <source>
        <dbReference type="ARBA" id="ARBA00022692"/>
    </source>
</evidence>